<dbReference type="KEGG" id="kpm:KPHS_44660"/>
<reference evidence="2 3" key="1">
    <citation type="journal article" date="2012" name="J. Bacteriol.">
        <title>Complete genome sequence of Klebsiella pneumoniae subsp. pneumoniae HS11286, a multidrug-resistant strain isolated from human sputum.</title>
        <authorList>
            <person name="Liu P."/>
            <person name="Li P."/>
            <person name="Jiang X."/>
            <person name="Bi D."/>
            <person name="Xie Y."/>
            <person name="Tai C."/>
            <person name="Deng Z."/>
            <person name="Rajakumar K."/>
            <person name="Ou H.Y."/>
        </authorList>
    </citation>
    <scope>NUCLEOTIDE SEQUENCE [LARGE SCALE GENOMIC DNA]</scope>
    <source>
        <strain evidence="2 3">HS11286</strain>
    </source>
</reference>
<dbReference type="RefSeq" id="YP_005228765.1">
    <property type="nucleotide sequence ID" value="NC_016845.1"/>
</dbReference>
<evidence type="ECO:0000313" key="3">
    <source>
        <dbReference type="Proteomes" id="UP000007841"/>
    </source>
</evidence>
<dbReference type="Proteomes" id="UP000007841">
    <property type="component" value="Chromosome"/>
</dbReference>
<keyword evidence="1" id="KW-0472">Membrane</keyword>
<dbReference type="PATRIC" id="fig|1125630.4.peg.4362"/>
<dbReference type="GeneID" id="11849517"/>
<evidence type="ECO:0000256" key="1">
    <source>
        <dbReference type="SAM" id="Phobius"/>
    </source>
</evidence>
<evidence type="ECO:0000313" key="2">
    <source>
        <dbReference type="EMBL" id="AEW63164.1"/>
    </source>
</evidence>
<dbReference type="HOGENOM" id="CLU_3252883_0_0_6"/>
<organism evidence="2 3">
    <name type="scientific">Klebsiella pneumoniae subsp. pneumoniae (strain HS11286)</name>
    <dbReference type="NCBI Taxonomy" id="1125630"/>
    <lineage>
        <taxon>Bacteria</taxon>
        <taxon>Pseudomonadati</taxon>
        <taxon>Pseudomonadota</taxon>
        <taxon>Gammaproteobacteria</taxon>
        <taxon>Enterobacterales</taxon>
        <taxon>Enterobacteriaceae</taxon>
        <taxon>Klebsiella/Raoultella group</taxon>
        <taxon>Klebsiella</taxon>
        <taxon>Klebsiella pneumoniae complex</taxon>
    </lineage>
</organism>
<protein>
    <submittedName>
        <fullName evidence="2">Uncharacterized protein</fullName>
    </submittedName>
</protein>
<dbReference type="AlphaFoldDB" id="A0A0H3H2W5"/>
<dbReference type="RefSeq" id="WP_004217737.1">
    <property type="nucleotide sequence ID" value="NC_016845.1"/>
</dbReference>
<name>A0A0H3H2W5_KLEPH</name>
<keyword evidence="1" id="KW-1133">Transmembrane helix</keyword>
<dbReference type="EMBL" id="CP003200">
    <property type="protein sequence ID" value="AEW63164.1"/>
    <property type="molecule type" value="Genomic_DNA"/>
</dbReference>
<keyword evidence="3" id="KW-1185">Reference proteome</keyword>
<gene>
    <name evidence="2" type="ordered locus">KPHS_44660</name>
</gene>
<sequence>MGELAHQNIESVRVLDPGLVVFGAFFIGAGTRNEQRRNQRER</sequence>
<accession>A0A0H3H2W5</accession>
<feature type="transmembrane region" description="Helical" evidence="1">
    <location>
        <begin position="12"/>
        <end position="30"/>
    </location>
</feature>
<keyword evidence="1" id="KW-0812">Transmembrane</keyword>
<proteinExistence type="predicted"/>